<organism evidence="1 2">
    <name type="scientific">Actinokineospora terrae</name>
    <dbReference type="NCBI Taxonomy" id="155974"/>
    <lineage>
        <taxon>Bacteria</taxon>
        <taxon>Bacillati</taxon>
        <taxon>Actinomycetota</taxon>
        <taxon>Actinomycetes</taxon>
        <taxon>Pseudonocardiales</taxon>
        <taxon>Pseudonocardiaceae</taxon>
        <taxon>Actinokineospora</taxon>
    </lineage>
</organism>
<name>A0A1H9XH49_9PSEU</name>
<reference evidence="2" key="1">
    <citation type="submission" date="2016-10" db="EMBL/GenBank/DDBJ databases">
        <authorList>
            <person name="Varghese N."/>
            <person name="Submissions S."/>
        </authorList>
    </citation>
    <scope>NUCLEOTIDE SEQUENCE [LARGE SCALE GENOMIC DNA]</scope>
    <source>
        <strain evidence="2">DSM 44260</strain>
    </source>
</reference>
<protein>
    <submittedName>
        <fullName evidence="1">Uncharacterized protein</fullName>
    </submittedName>
</protein>
<dbReference type="AlphaFoldDB" id="A0A1H9XH49"/>
<dbReference type="EMBL" id="FOGI01000015">
    <property type="protein sequence ID" value="SES45454.1"/>
    <property type="molecule type" value="Genomic_DNA"/>
</dbReference>
<accession>A0A1H9XH49</accession>
<proteinExistence type="predicted"/>
<keyword evidence="2" id="KW-1185">Reference proteome</keyword>
<evidence type="ECO:0000313" key="2">
    <source>
        <dbReference type="Proteomes" id="UP000199051"/>
    </source>
</evidence>
<dbReference type="Proteomes" id="UP000199051">
    <property type="component" value="Unassembled WGS sequence"/>
</dbReference>
<sequence>MSVFASSPFRPAVIPPPGSSRSRQRRLVQVLPEAAVESMVDDCIDDLTVHARALGPRGTSACPPVGWPDLARAVGWVRSRWSALANLQAALTRSLAHGMVEHVERFRRFCCSVWYPAQWLGDTERALVNSRNSAELVLTGLCNAENSSRPGWLVNRWCVALADAGRHQEAAFDDVAVADRTQGPRSQISARLVLARARTALEEAGAIEVAIDEPGWHHEDGLLHHLEGDDGRAAAALGRAVMAARRVDDVALAAKIRLDLAAIHLAAGRAKVAARQSHDLAVDLAAHGPSSSLASAYALAARAHGAIGLHVEARTSERSHDRVVTALTVVALADLAVTQR</sequence>
<gene>
    <name evidence="1" type="ORF">SAMN04487818_11588</name>
</gene>
<evidence type="ECO:0000313" key="1">
    <source>
        <dbReference type="EMBL" id="SES45454.1"/>
    </source>
</evidence>
<dbReference type="STRING" id="155974.SAMN04487818_11588"/>